<name>A0A4R5UPG8_9HYPH</name>
<evidence type="ECO:0000313" key="3">
    <source>
        <dbReference type="Proteomes" id="UP000295238"/>
    </source>
</evidence>
<feature type="region of interest" description="Disordered" evidence="1">
    <location>
        <begin position="178"/>
        <end position="210"/>
    </location>
</feature>
<organism evidence="2 3">
    <name type="scientific">Rhizobium deserti</name>
    <dbReference type="NCBI Taxonomy" id="2547961"/>
    <lineage>
        <taxon>Bacteria</taxon>
        <taxon>Pseudomonadati</taxon>
        <taxon>Pseudomonadota</taxon>
        <taxon>Alphaproteobacteria</taxon>
        <taxon>Hyphomicrobiales</taxon>
        <taxon>Rhizobiaceae</taxon>
        <taxon>Rhizobium/Agrobacterium group</taxon>
        <taxon>Rhizobium</taxon>
    </lineage>
</organism>
<dbReference type="RefSeq" id="WP_133315266.1">
    <property type="nucleotide sequence ID" value="NZ_SMTL01000001.1"/>
</dbReference>
<keyword evidence="3" id="KW-1185">Reference proteome</keyword>
<dbReference type="Proteomes" id="UP000295238">
    <property type="component" value="Unassembled WGS sequence"/>
</dbReference>
<dbReference type="OrthoDB" id="7277765at2"/>
<feature type="compositionally biased region" description="Basic and acidic residues" evidence="1">
    <location>
        <begin position="201"/>
        <end position="210"/>
    </location>
</feature>
<comment type="caution">
    <text evidence="2">The sequence shown here is derived from an EMBL/GenBank/DDBJ whole genome shotgun (WGS) entry which is preliminary data.</text>
</comment>
<evidence type="ECO:0000313" key="2">
    <source>
        <dbReference type="EMBL" id="TDK39825.1"/>
    </source>
</evidence>
<accession>A0A4R5UPG8</accession>
<gene>
    <name evidence="2" type="ORF">E2F50_06280</name>
</gene>
<proteinExistence type="predicted"/>
<evidence type="ECO:0000256" key="1">
    <source>
        <dbReference type="SAM" id="MobiDB-lite"/>
    </source>
</evidence>
<dbReference type="EMBL" id="SMTL01000001">
    <property type="protein sequence ID" value="TDK39825.1"/>
    <property type="molecule type" value="Genomic_DNA"/>
</dbReference>
<reference evidence="2 3" key="1">
    <citation type="submission" date="2019-03" db="EMBL/GenBank/DDBJ databases">
        <title>Rhizobium sp. nov., an bacterium isolated from biocrust in Mu Us Desert.</title>
        <authorList>
            <person name="Lixiong L."/>
        </authorList>
    </citation>
    <scope>NUCLEOTIDE SEQUENCE [LARGE SCALE GENOMIC DNA]</scope>
    <source>
        <strain evidence="2 3">SPY-1</strain>
    </source>
</reference>
<protein>
    <submittedName>
        <fullName evidence="2">Uncharacterized protein</fullName>
    </submittedName>
</protein>
<dbReference type="AlphaFoldDB" id="A0A4R5UPG8"/>
<sequence>MAKNETTAAFRLIQTWVLPPSATLGSSVRAKGILLELRARLPFASRKSIDITGKDLTLSMPEGSEDEFCAARTIILNSLQNIDSLPVIPREIEDILTISTAERRRWLEDGRLPSAGTRTVRLRGRARQITFHVFEPRVVEDLLNQSIVDEWREEDAAAKFENRRRAAYQAKLMRTLKKAGKSTVKSSPKPDDASPNLAGWDEFKRDGLLR</sequence>